<proteinExistence type="inferred from homology"/>
<evidence type="ECO:0000313" key="10">
    <source>
        <dbReference type="EMBL" id="KAF7366486.1"/>
    </source>
</evidence>
<dbReference type="GO" id="GO:0000776">
    <property type="term" value="C:kinetochore"/>
    <property type="evidence" value="ECO:0007669"/>
    <property type="project" value="TreeGrafter"/>
</dbReference>
<comment type="caution">
    <text evidence="10">The sequence shown here is derived from an EMBL/GenBank/DDBJ whole genome shotgun (WGS) entry which is preliminary data.</text>
</comment>
<gene>
    <name evidence="10" type="ORF">MSAN_00905800</name>
</gene>
<dbReference type="Pfam" id="PF05557">
    <property type="entry name" value="MAD"/>
    <property type="match status" value="1"/>
</dbReference>
<protein>
    <recommendedName>
        <fullName evidence="3">Spindle assembly checkpoint component MAD1</fullName>
    </recommendedName>
</protein>
<accession>A0A8H6YY97</accession>
<feature type="compositionally biased region" description="Polar residues" evidence="9">
    <location>
        <begin position="38"/>
        <end position="47"/>
    </location>
</feature>
<dbReference type="Gene3D" id="3.30.457.60">
    <property type="match status" value="1"/>
</dbReference>
<keyword evidence="11" id="KW-1185">Reference proteome</keyword>
<keyword evidence="6" id="KW-0539">Nucleus</keyword>
<reference evidence="10" key="1">
    <citation type="submission" date="2020-05" db="EMBL/GenBank/DDBJ databases">
        <title>Mycena genomes resolve the evolution of fungal bioluminescence.</title>
        <authorList>
            <person name="Tsai I.J."/>
        </authorList>
    </citation>
    <scope>NUCLEOTIDE SEQUENCE</scope>
    <source>
        <strain evidence="10">160909Yilan</strain>
    </source>
</reference>
<evidence type="ECO:0000256" key="1">
    <source>
        <dbReference type="ARBA" id="ARBA00004123"/>
    </source>
</evidence>
<feature type="compositionally biased region" description="Gly residues" evidence="9">
    <location>
        <begin position="274"/>
        <end position="284"/>
    </location>
</feature>
<feature type="coiled-coil region" evidence="8">
    <location>
        <begin position="525"/>
        <end position="552"/>
    </location>
</feature>
<comment type="subcellular location">
    <subcellularLocation>
        <location evidence="1">Nucleus</location>
    </subcellularLocation>
</comment>
<evidence type="ECO:0000256" key="4">
    <source>
        <dbReference type="ARBA" id="ARBA00022618"/>
    </source>
</evidence>
<evidence type="ECO:0000256" key="8">
    <source>
        <dbReference type="SAM" id="Coils"/>
    </source>
</evidence>
<keyword evidence="7" id="KW-0131">Cell cycle</keyword>
<feature type="region of interest" description="Disordered" evidence="9">
    <location>
        <begin position="87"/>
        <end position="113"/>
    </location>
</feature>
<name>A0A8H6YY97_9AGAR</name>
<comment type="similarity">
    <text evidence="2">Belongs to the MAD1 family.</text>
</comment>
<dbReference type="GO" id="GO:0007094">
    <property type="term" value="P:mitotic spindle assembly checkpoint signaling"/>
    <property type="evidence" value="ECO:0007669"/>
    <property type="project" value="InterPro"/>
</dbReference>
<keyword evidence="8" id="KW-0175">Coiled coil</keyword>
<feature type="region of interest" description="Disordered" evidence="9">
    <location>
        <begin position="437"/>
        <end position="456"/>
    </location>
</feature>
<feature type="compositionally biased region" description="Basic and acidic residues" evidence="9">
    <location>
        <begin position="15"/>
        <end position="29"/>
    </location>
</feature>
<dbReference type="PANTHER" id="PTHR23168:SF0">
    <property type="entry name" value="MITOTIC SPINDLE ASSEMBLY CHECKPOINT PROTEIN MAD1"/>
    <property type="match status" value="1"/>
</dbReference>
<evidence type="ECO:0000313" key="11">
    <source>
        <dbReference type="Proteomes" id="UP000623467"/>
    </source>
</evidence>
<organism evidence="10 11">
    <name type="scientific">Mycena sanguinolenta</name>
    <dbReference type="NCBI Taxonomy" id="230812"/>
    <lineage>
        <taxon>Eukaryota</taxon>
        <taxon>Fungi</taxon>
        <taxon>Dikarya</taxon>
        <taxon>Basidiomycota</taxon>
        <taxon>Agaricomycotina</taxon>
        <taxon>Agaricomycetes</taxon>
        <taxon>Agaricomycetidae</taxon>
        <taxon>Agaricales</taxon>
        <taxon>Marasmiineae</taxon>
        <taxon>Mycenaceae</taxon>
        <taxon>Mycena</taxon>
    </lineage>
</organism>
<feature type="coiled-coil region" evidence="8">
    <location>
        <begin position="595"/>
        <end position="622"/>
    </location>
</feature>
<dbReference type="GO" id="GO:0072686">
    <property type="term" value="C:mitotic spindle"/>
    <property type="evidence" value="ECO:0007669"/>
    <property type="project" value="TreeGrafter"/>
</dbReference>
<dbReference type="Proteomes" id="UP000623467">
    <property type="component" value="Unassembled WGS sequence"/>
</dbReference>
<dbReference type="GO" id="GO:0051315">
    <property type="term" value="P:attachment of mitotic spindle microtubules to kinetochore"/>
    <property type="evidence" value="ECO:0007669"/>
    <property type="project" value="TreeGrafter"/>
</dbReference>
<keyword evidence="5" id="KW-0498">Mitosis</keyword>
<evidence type="ECO:0000256" key="2">
    <source>
        <dbReference type="ARBA" id="ARBA00008029"/>
    </source>
</evidence>
<keyword evidence="4" id="KW-0132">Cell division</keyword>
<evidence type="ECO:0000256" key="3">
    <source>
        <dbReference type="ARBA" id="ARBA00022019"/>
    </source>
</evidence>
<evidence type="ECO:0000256" key="9">
    <source>
        <dbReference type="SAM" id="MobiDB-lite"/>
    </source>
</evidence>
<feature type="compositionally biased region" description="Polar residues" evidence="9">
    <location>
        <begin position="1"/>
        <end position="14"/>
    </location>
</feature>
<evidence type="ECO:0000256" key="5">
    <source>
        <dbReference type="ARBA" id="ARBA00022776"/>
    </source>
</evidence>
<dbReference type="OrthoDB" id="331602at2759"/>
<feature type="region of interest" description="Disordered" evidence="9">
    <location>
        <begin position="1"/>
        <end position="47"/>
    </location>
</feature>
<dbReference type="EMBL" id="JACAZH010000006">
    <property type="protein sequence ID" value="KAF7366486.1"/>
    <property type="molecule type" value="Genomic_DNA"/>
</dbReference>
<dbReference type="GO" id="GO:0051301">
    <property type="term" value="P:cell division"/>
    <property type="evidence" value="ECO:0007669"/>
    <property type="project" value="UniProtKB-KW"/>
</dbReference>
<feature type="compositionally biased region" description="Polar residues" evidence="9">
    <location>
        <begin position="288"/>
        <end position="301"/>
    </location>
</feature>
<sequence length="727" mass="81256">MNKPSASTSRTTSAMKRDSLEAELERDPHLSSAKRQQRTQAFTSNMAHASLERRLVAAQTTKMELETKLREKDMLIEKLERDRRFFSDREQEEREEKERERAEYEEQTTQKDNELRTLRNSLTALREEFADLQDAHSSLQRSTSQTIASQKSQISTLTRQTALLEEEVSQFKLLADERSQTIDKIQNQVHELSTASEHRVKAEEQETSDMAVVREELHRQAAYLRKLESTNAKLTSELAVLRARHTSIEVLREEKRGLEMKLQPLEGLREKGRQVGGAGGGGTAGTARNQQPGSAPSTSTLSVAVTQDLSALRLKHAQLMEDHGATVALLRSKEAELANAELRGAEAQESIEKLESDIALLNAKVSRSEQVAALAEGESQFMKALLASYSLEEATKEGASVDAARAEQVQQLERLLEDYKTANARLMQQIDETVHREPVSVTEERQQELERERAANREKQQALDEALAESQAQLEKIEQLEQELFDLGGEIAGGRHVPPGVRVLSFKDTPELRLRDDPEARLSAMERVKEENAALIRRIEELMGRIEELQQRGGGDNDTDTAITMRDATDTNDNSSNNNAGLIPRESWDAVCKERDVLRGEVAQKEKRLKRLQSVFADKAEEFKQSIAVLLGVKLGFYASGQVRVTSLYDQDATFVFKPAKAEGAGASGTGTTAMQLEALGEGGPQDLPDLMAYWVGSEQCIPGFLASVTLELYERWKTEQREGQGT</sequence>
<dbReference type="InterPro" id="IPR008672">
    <property type="entry name" value="Mad1"/>
</dbReference>
<feature type="region of interest" description="Disordered" evidence="9">
    <location>
        <begin position="269"/>
        <end position="301"/>
    </location>
</feature>
<evidence type="ECO:0000256" key="7">
    <source>
        <dbReference type="ARBA" id="ARBA00023306"/>
    </source>
</evidence>
<feature type="coiled-coil region" evidence="8">
    <location>
        <begin position="330"/>
        <end position="371"/>
    </location>
</feature>
<dbReference type="GO" id="GO:0005635">
    <property type="term" value="C:nuclear envelope"/>
    <property type="evidence" value="ECO:0007669"/>
    <property type="project" value="TreeGrafter"/>
</dbReference>
<dbReference type="PANTHER" id="PTHR23168">
    <property type="entry name" value="MITOTIC SPINDLE ASSEMBLY CHECKPOINT PROTEIN MAD1 MITOTIC ARREST DEFICIENT-LIKE PROTEIN 1"/>
    <property type="match status" value="1"/>
</dbReference>
<dbReference type="AlphaFoldDB" id="A0A8H6YY97"/>
<evidence type="ECO:0000256" key="6">
    <source>
        <dbReference type="ARBA" id="ARBA00023242"/>
    </source>
</evidence>